<evidence type="ECO:0000256" key="4">
    <source>
        <dbReference type="ARBA" id="ARBA00022448"/>
    </source>
</evidence>
<dbReference type="GO" id="GO:0005886">
    <property type="term" value="C:plasma membrane"/>
    <property type="evidence" value="ECO:0007669"/>
    <property type="project" value="UniProtKB-SubCell"/>
</dbReference>
<dbReference type="Proteomes" id="UP000254912">
    <property type="component" value="Unassembled WGS sequence"/>
</dbReference>
<evidence type="ECO:0000256" key="8">
    <source>
        <dbReference type="ARBA" id="ARBA00023136"/>
    </source>
</evidence>
<dbReference type="PANTHER" id="PTHR23502:SF132">
    <property type="entry name" value="POLYAMINE TRANSPORTER 2-RELATED"/>
    <property type="match status" value="1"/>
</dbReference>
<dbReference type="PRINTS" id="PR01035">
    <property type="entry name" value="TCRTETA"/>
</dbReference>
<dbReference type="GO" id="GO:1990961">
    <property type="term" value="P:xenobiotic detoxification by transmembrane export across the plasma membrane"/>
    <property type="evidence" value="ECO:0007669"/>
    <property type="project" value="InterPro"/>
</dbReference>
<dbReference type="CDD" id="cd17320">
    <property type="entry name" value="MFS_MdfA_MDR_like"/>
    <property type="match status" value="1"/>
</dbReference>
<comment type="similarity">
    <text evidence="3">Belongs to the major facilitator superfamily. TCR/Tet family.</text>
</comment>
<keyword evidence="7 9" id="KW-1133">Transmembrane helix</keyword>
<dbReference type="PROSITE" id="PS00216">
    <property type="entry name" value="SUGAR_TRANSPORT_1"/>
    <property type="match status" value="1"/>
</dbReference>
<dbReference type="InterPro" id="IPR020846">
    <property type="entry name" value="MFS_dom"/>
</dbReference>
<feature type="transmembrane region" description="Helical" evidence="9">
    <location>
        <begin position="276"/>
        <end position="298"/>
    </location>
</feature>
<evidence type="ECO:0000313" key="10">
    <source>
        <dbReference type="EMBL" id="RDL12086.1"/>
    </source>
</evidence>
<dbReference type="InterPro" id="IPR011701">
    <property type="entry name" value="MFS"/>
</dbReference>
<name>A0A288QTW8_9LACO</name>
<reference evidence="10 11" key="1">
    <citation type="submission" date="2018-07" db="EMBL/GenBank/DDBJ databases">
        <title>Genomic Encyclopedia of Type Strains, Phase III (KMG-III): the genomes of soil and plant-associated and newly described type strains.</title>
        <authorList>
            <person name="Whitman W."/>
        </authorList>
    </citation>
    <scope>NUCLEOTIDE SEQUENCE [LARGE SCALE GENOMIC DNA]</scope>
    <source>
        <strain evidence="10 11">CECT 7031</strain>
    </source>
</reference>
<dbReference type="PANTHER" id="PTHR23502">
    <property type="entry name" value="MAJOR FACILITATOR SUPERFAMILY"/>
    <property type="match status" value="1"/>
</dbReference>
<comment type="caution">
    <text evidence="10">The sequence shown here is derived from an EMBL/GenBank/DDBJ whole genome shotgun (WGS) entry which is preliminary data.</text>
</comment>
<feature type="transmembrane region" description="Helical" evidence="9">
    <location>
        <begin position="365"/>
        <end position="383"/>
    </location>
</feature>
<keyword evidence="8 9" id="KW-0472">Membrane</keyword>
<feature type="transmembrane region" description="Helical" evidence="9">
    <location>
        <begin position="45"/>
        <end position="65"/>
    </location>
</feature>
<dbReference type="AlphaFoldDB" id="A0A288QTW8"/>
<evidence type="ECO:0000256" key="1">
    <source>
        <dbReference type="ARBA" id="ARBA00004651"/>
    </source>
</evidence>
<dbReference type="PROSITE" id="PS50850">
    <property type="entry name" value="MFS"/>
    <property type="match status" value="1"/>
</dbReference>
<dbReference type="NCBIfam" id="TIGR00710">
    <property type="entry name" value="efflux_Bcr_CflA"/>
    <property type="match status" value="1"/>
</dbReference>
<feature type="transmembrane region" description="Helical" evidence="9">
    <location>
        <begin position="140"/>
        <end position="160"/>
    </location>
</feature>
<evidence type="ECO:0000256" key="9">
    <source>
        <dbReference type="RuleBase" id="RU365088"/>
    </source>
</evidence>
<evidence type="ECO:0000256" key="5">
    <source>
        <dbReference type="ARBA" id="ARBA00022475"/>
    </source>
</evidence>
<dbReference type="InterPro" id="IPR036259">
    <property type="entry name" value="MFS_trans_sf"/>
</dbReference>
<dbReference type="RefSeq" id="WP_070230142.1">
    <property type="nucleotide sequence ID" value="NZ_BJYO01000002.1"/>
</dbReference>
<accession>A0A288QTW8</accession>
<evidence type="ECO:0000256" key="2">
    <source>
        <dbReference type="ARBA" id="ARBA00006236"/>
    </source>
</evidence>
<keyword evidence="11" id="KW-1185">Reference proteome</keyword>
<keyword evidence="6 9" id="KW-0812">Transmembrane</keyword>
<organism evidence="10 11">
    <name type="scientific">Weissella soli</name>
    <dbReference type="NCBI Taxonomy" id="155866"/>
    <lineage>
        <taxon>Bacteria</taxon>
        <taxon>Bacillati</taxon>
        <taxon>Bacillota</taxon>
        <taxon>Bacilli</taxon>
        <taxon>Lactobacillales</taxon>
        <taxon>Lactobacillaceae</taxon>
        <taxon>Weissella</taxon>
    </lineage>
</organism>
<dbReference type="Pfam" id="PF07690">
    <property type="entry name" value="MFS_1"/>
    <property type="match status" value="1"/>
</dbReference>
<feature type="transmembrane region" description="Helical" evidence="9">
    <location>
        <begin position="242"/>
        <end position="264"/>
    </location>
</feature>
<dbReference type="KEGG" id="wso:WSWS_00886"/>
<evidence type="ECO:0000256" key="3">
    <source>
        <dbReference type="ARBA" id="ARBA00007520"/>
    </source>
</evidence>
<dbReference type="GO" id="GO:0042910">
    <property type="term" value="F:xenobiotic transmembrane transporter activity"/>
    <property type="evidence" value="ECO:0007669"/>
    <property type="project" value="InterPro"/>
</dbReference>
<comment type="similarity">
    <text evidence="2 9">Belongs to the major facilitator superfamily. Bcr/CmlA family.</text>
</comment>
<sequence>MNEKKIGRLQIILLGLLNGIAPLAMDFYLPGLPALQHDLETSASLAQITMTATLFGIALGQALIGPWSDHIGRRRPLIAGMLLFTLSSLAIVFAPNIWLMIALRFIQGLSGSAGIVLSLAILTDVFSGPALTKNVTINQTINGVFPVLAPVLGGIVVGLADWQMTFWVLTITSFGLLLGVVFFLPETRKPLVAQQIVRSTASLKLLQNRHFTRMLIAQAAIMATLFTYIAGSTFVLEKNFQLSTTAFGIIYALNGAGMAVMTYISGRIARHIGAYATLGWFIKIAIGGALLLVGTLAFSPNLWLFVGTLMLTISALGGTFGMSMALALAGQREHSGAASALLGVSRYLVAGIMAPVVGLFGETSYAPMAILMLVTLLVAYLFYRMSRYGE</sequence>
<feature type="transmembrane region" description="Helical" evidence="9">
    <location>
        <begin position="340"/>
        <end position="359"/>
    </location>
</feature>
<keyword evidence="4 9" id="KW-0813">Transport</keyword>
<evidence type="ECO:0000313" key="11">
    <source>
        <dbReference type="Proteomes" id="UP000254912"/>
    </source>
</evidence>
<dbReference type="SUPFAM" id="SSF103473">
    <property type="entry name" value="MFS general substrate transporter"/>
    <property type="match status" value="1"/>
</dbReference>
<dbReference type="InterPro" id="IPR005829">
    <property type="entry name" value="Sugar_transporter_CS"/>
</dbReference>
<dbReference type="Gene3D" id="1.20.1720.10">
    <property type="entry name" value="Multidrug resistance protein D"/>
    <property type="match status" value="1"/>
</dbReference>
<feature type="transmembrane region" description="Helical" evidence="9">
    <location>
        <begin position="166"/>
        <end position="184"/>
    </location>
</feature>
<dbReference type="InterPro" id="IPR001958">
    <property type="entry name" value="Tet-R_TetA/multi-R_MdtG-like"/>
</dbReference>
<dbReference type="InterPro" id="IPR004812">
    <property type="entry name" value="Efflux_drug-R_Bcr/CmlA"/>
</dbReference>
<feature type="transmembrane region" description="Helical" evidence="9">
    <location>
        <begin position="7"/>
        <end position="25"/>
    </location>
</feature>
<feature type="transmembrane region" description="Helical" evidence="9">
    <location>
        <begin position="105"/>
        <end position="128"/>
    </location>
</feature>
<gene>
    <name evidence="10" type="ORF">DFP99_0515</name>
</gene>
<feature type="transmembrane region" description="Helical" evidence="9">
    <location>
        <begin position="304"/>
        <end position="328"/>
    </location>
</feature>
<feature type="transmembrane region" description="Helical" evidence="9">
    <location>
        <begin position="214"/>
        <end position="236"/>
    </location>
</feature>
<comment type="subcellular location">
    <subcellularLocation>
        <location evidence="1 9">Cell membrane</location>
        <topology evidence="1 9">Multi-pass membrane protein</topology>
    </subcellularLocation>
</comment>
<dbReference type="GeneID" id="94546084"/>
<evidence type="ECO:0000256" key="6">
    <source>
        <dbReference type="ARBA" id="ARBA00022692"/>
    </source>
</evidence>
<evidence type="ECO:0000256" key="7">
    <source>
        <dbReference type="ARBA" id="ARBA00022989"/>
    </source>
</evidence>
<proteinExistence type="inferred from homology"/>
<protein>
    <recommendedName>
        <fullName evidence="9">Bcr/CflA family efflux transporter</fullName>
    </recommendedName>
</protein>
<keyword evidence="5 9" id="KW-1003">Cell membrane</keyword>
<feature type="transmembrane region" description="Helical" evidence="9">
    <location>
        <begin position="77"/>
        <end position="99"/>
    </location>
</feature>
<dbReference type="EMBL" id="QRAS01000001">
    <property type="protein sequence ID" value="RDL12086.1"/>
    <property type="molecule type" value="Genomic_DNA"/>
</dbReference>